<dbReference type="InParanoid" id="D6WL57"/>
<name>D6WL57_TRICA</name>
<dbReference type="PANTHER" id="PTHR20959">
    <property type="entry name" value="TRANSPORT AND GOLGI ORGANIZATION PROTEIN 6 FAMILY MEMBER"/>
    <property type="match status" value="1"/>
</dbReference>
<reference evidence="5 6" key="1">
    <citation type="journal article" date="2008" name="Nature">
        <title>The genome of the model beetle and pest Tribolium castaneum.</title>
        <authorList>
            <consortium name="Tribolium Genome Sequencing Consortium"/>
            <person name="Richards S."/>
            <person name="Gibbs R.A."/>
            <person name="Weinstock G.M."/>
            <person name="Brown S.J."/>
            <person name="Denell R."/>
            <person name="Beeman R.W."/>
            <person name="Gibbs R."/>
            <person name="Beeman R.W."/>
            <person name="Brown S.J."/>
            <person name="Bucher G."/>
            <person name="Friedrich M."/>
            <person name="Grimmelikhuijzen C.J."/>
            <person name="Klingler M."/>
            <person name="Lorenzen M."/>
            <person name="Richards S."/>
            <person name="Roth S."/>
            <person name="Schroder R."/>
            <person name="Tautz D."/>
            <person name="Zdobnov E.M."/>
            <person name="Muzny D."/>
            <person name="Gibbs R.A."/>
            <person name="Weinstock G.M."/>
            <person name="Attaway T."/>
            <person name="Bell S."/>
            <person name="Buhay C.J."/>
            <person name="Chandrabose M.N."/>
            <person name="Chavez D."/>
            <person name="Clerk-Blankenburg K.P."/>
            <person name="Cree A."/>
            <person name="Dao M."/>
            <person name="Davis C."/>
            <person name="Chacko J."/>
            <person name="Dinh H."/>
            <person name="Dugan-Rocha S."/>
            <person name="Fowler G."/>
            <person name="Garner T.T."/>
            <person name="Garnes J."/>
            <person name="Gnirke A."/>
            <person name="Hawes A."/>
            <person name="Hernandez J."/>
            <person name="Hines S."/>
            <person name="Holder M."/>
            <person name="Hume J."/>
            <person name="Jhangiani S.N."/>
            <person name="Joshi V."/>
            <person name="Khan Z.M."/>
            <person name="Jackson L."/>
            <person name="Kovar C."/>
            <person name="Kowis A."/>
            <person name="Lee S."/>
            <person name="Lewis L.R."/>
            <person name="Margolis J."/>
            <person name="Morgan M."/>
            <person name="Nazareth L.V."/>
            <person name="Nguyen N."/>
            <person name="Okwuonu G."/>
            <person name="Parker D."/>
            <person name="Richards S."/>
            <person name="Ruiz S.J."/>
            <person name="Santibanez J."/>
            <person name="Savard J."/>
            <person name="Scherer S.E."/>
            <person name="Schneider B."/>
            <person name="Sodergren E."/>
            <person name="Tautz D."/>
            <person name="Vattahil S."/>
            <person name="Villasana D."/>
            <person name="White C.S."/>
            <person name="Wright R."/>
            <person name="Park Y."/>
            <person name="Beeman R.W."/>
            <person name="Lord J."/>
            <person name="Oppert B."/>
            <person name="Lorenzen M."/>
            <person name="Brown S."/>
            <person name="Wang L."/>
            <person name="Savard J."/>
            <person name="Tautz D."/>
            <person name="Richards S."/>
            <person name="Weinstock G."/>
            <person name="Gibbs R.A."/>
            <person name="Liu Y."/>
            <person name="Worley K."/>
            <person name="Weinstock G."/>
            <person name="Elsik C.G."/>
            <person name="Reese J.T."/>
            <person name="Elhaik E."/>
            <person name="Landan G."/>
            <person name="Graur D."/>
            <person name="Arensburger P."/>
            <person name="Atkinson P."/>
            <person name="Beeman R.W."/>
            <person name="Beidler J."/>
            <person name="Brown S.J."/>
            <person name="Demuth J.P."/>
            <person name="Drury D.W."/>
            <person name="Du Y.Z."/>
            <person name="Fujiwara H."/>
            <person name="Lorenzen M."/>
            <person name="Maselli V."/>
            <person name="Osanai M."/>
            <person name="Park Y."/>
            <person name="Robertson H.M."/>
            <person name="Tu Z."/>
            <person name="Wang J.J."/>
            <person name="Wang S."/>
            <person name="Richards S."/>
            <person name="Song H."/>
            <person name="Zhang L."/>
            <person name="Sodergren E."/>
            <person name="Werner D."/>
            <person name="Stanke M."/>
            <person name="Morgenstern B."/>
            <person name="Solovyev V."/>
            <person name="Kosarev P."/>
            <person name="Brown G."/>
            <person name="Chen H.C."/>
            <person name="Ermolaeva O."/>
            <person name="Hlavina W."/>
            <person name="Kapustin Y."/>
            <person name="Kiryutin B."/>
            <person name="Kitts P."/>
            <person name="Maglott D."/>
            <person name="Pruitt K."/>
            <person name="Sapojnikov V."/>
            <person name="Souvorov A."/>
            <person name="Mackey A.J."/>
            <person name="Waterhouse R.M."/>
            <person name="Wyder S."/>
            <person name="Zdobnov E.M."/>
            <person name="Zdobnov E.M."/>
            <person name="Wyder S."/>
            <person name="Kriventseva E.V."/>
            <person name="Kadowaki T."/>
            <person name="Bork P."/>
            <person name="Aranda M."/>
            <person name="Bao R."/>
            <person name="Beermann A."/>
            <person name="Berns N."/>
            <person name="Bolognesi R."/>
            <person name="Bonneton F."/>
            <person name="Bopp D."/>
            <person name="Brown S.J."/>
            <person name="Bucher G."/>
            <person name="Butts T."/>
            <person name="Chaumot A."/>
            <person name="Denell R.E."/>
            <person name="Ferrier D.E."/>
            <person name="Friedrich M."/>
            <person name="Gordon C.M."/>
            <person name="Jindra M."/>
            <person name="Klingler M."/>
            <person name="Lan Q."/>
            <person name="Lattorff H.M."/>
            <person name="Laudet V."/>
            <person name="von Levetsow C."/>
            <person name="Liu Z."/>
            <person name="Lutz R."/>
            <person name="Lynch J.A."/>
            <person name="da Fonseca R.N."/>
            <person name="Posnien N."/>
            <person name="Reuter R."/>
            <person name="Roth S."/>
            <person name="Savard J."/>
            <person name="Schinko J.B."/>
            <person name="Schmitt C."/>
            <person name="Schoppmeier M."/>
            <person name="Schroder R."/>
            <person name="Shippy T.D."/>
            <person name="Simonnet F."/>
            <person name="Marques-Souza H."/>
            <person name="Tautz D."/>
            <person name="Tomoyasu Y."/>
            <person name="Trauner J."/>
            <person name="Van der Zee M."/>
            <person name="Vervoort M."/>
            <person name="Wittkopp N."/>
            <person name="Wimmer E.A."/>
            <person name="Yang X."/>
            <person name="Jones A.K."/>
            <person name="Sattelle D.B."/>
            <person name="Ebert P.R."/>
            <person name="Nelson D."/>
            <person name="Scott J.G."/>
            <person name="Beeman R.W."/>
            <person name="Muthukrishnan S."/>
            <person name="Kramer K.J."/>
            <person name="Arakane Y."/>
            <person name="Beeman R.W."/>
            <person name="Zhu Q."/>
            <person name="Hogenkamp D."/>
            <person name="Dixit R."/>
            <person name="Oppert B."/>
            <person name="Jiang H."/>
            <person name="Zou Z."/>
            <person name="Marshall J."/>
            <person name="Elpidina E."/>
            <person name="Vinokurov K."/>
            <person name="Oppert C."/>
            <person name="Zou Z."/>
            <person name="Evans J."/>
            <person name="Lu Z."/>
            <person name="Zhao P."/>
            <person name="Sumathipala N."/>
            <person name="Altincicek B."/>
            <person name="Vilcinskas A."/>
            <person name="Williams M."/>
            <person name="Hultmark D."/>
            <person name="Hetru C."/>
            <person name="Jiang H."/>
            <person name="Grimmelikhuijzen C.J."/>
            <person name="Hauser F."/>
            <person name="Cazzamali G."/>
            <person name="Williamson M."/>
            <person name="Park Y."/>
            <person name="Li B."/>
            <person name="Tanaka Y."/>
            <person name="Predel R."/>
            <person name="Neupert S."/>
            <person name="Schachtner J."/>
            <person name="Verleyen P."/>
            <person name="Raible F."/>
            <person name="Bork P."/>
            <person name="Friedrich M."/>
            <person name="Walden K.K."/>
            <person name="Robertson H.M."/>
            <person name="Angeli S."/>
            <person name="Foret S."/>
            <person name="Bucher G."/>
            <person name="Schuetz S."/>
            <person name="Maleszka R."/>
            <person name="Wimmer E.A."/>
            <person name="Beeman R.W."/>
            <person name="Lorenzen M."/>
            <person name="Tomoyasu Y."/>
            <person name="Miller S.C."/>
            <person name="Grossmann D."/>
            <person name="Bucher G."/>
        </authorList>
    </citation>
    <scope>NUCLEOTIDE SEQUENCE [LARGE SCALE GENOMIC DNA]</scope>
    <source>
        <strain evidence="5 6">Georgia GA2</strain>
    </source>
</reference>
<dbReference type="PANTHER" id="PTHR20959:SF1">
    <property type="entry name" value="TRANSPORT AND GOLGI ORGANIZATION PROTEIN 6 HOMOLOG"/>
    <property type="match status" value="1"/>
</dbReference>
<dbReference type="InterPro" id="IPR019414">
    <property type="entry name" value="Rtp1_C2"/>
</dbReference>
<evidence type="ECO:0008006" key="7">
    <source>
        <dbReference type="Google" id="ProtNLM"/>
    </source>
</evidence>
<dbReference type="InterPro" id="IPR019451">
    <property type="entry name" value="Rtp1_C1"/>
</dbReference>
<protein>
    <recommendedName>
        <fullName evidence="7">Transmembrane and coiled-coil domain-containing protein 7</fullName>
    </recommendedName>
</protein>
<reference evidence="5 6" key="2">
    <citation type="journal article" date="2010" name="Nucleic Acids Res.">
        <title>BeetleBase in 2010: revisions to provide comprehensive genomic information for Tribolium castaneum.</title>
        <authorList>
            <person name="Kim H.S."/>
            <person name="Murphy T."/>
            <person name="Xia J."/>
            <person name="Caragea D."/>
            <person name="Park Y."/>
            <person name="Beeman R.W."/>
            <person name="Lorenzen M.D."/>
            <person name="Butcher S."/>
            <person name="Manak J.R."/>
            <person name="Brown S.J."/>
        </authorList>
    </citation>
    <scope>GENOME REANNOTATION</scope>
    <source>
        <strain evidence="5 6">Georgia GA2</strain>
    </source>
</reference>
<dbReference type="Proteomes" id="UP000007266">
    <property type="component" value="Linkage group 5"/>
</dbReference>
<feature type="domain" description="TANGO6 HEAT repeat" evidence="4">
    <location>
        <begin position="253"/>
        <end position="436"/>
    </location>
</feature>
<dbReference type="InterPro" id="IPR016024">
    <property type="entry name" value="ARM-type_fold"/>
</dbReference>
<dbReference type="Pfam" id="PF10304">
    <property type="entry name" value="RTP1_C2"/>
    <property type="match status" value="1"/>
</dbReference>
<feature type="domain" description="RNA polymerase II assembly factor Rtp1 C-terminal" evidence="2">
    <location>
        <begin position="846"/>
        <end position="878"/>
    </location>
</feature>
<sequence>MDKSQLVKLLCELNGISTDSDEENEGDIFETRYVKASETIMCSCEEILSKVPSLAVSLEGTEPNNKIKYMLLNFYILELINEQLGTSDMTVLSVQETKNVKACLQILMNNGILKNIQPKLPYFIPTHSKSDILLDYTLLKCTVLGFYKDMKYPNLRMLILPHLLQGMLVAIYQLAYCPLKKPTGAQDNKFVMTLETYEKLVHDQEQFRKILDDLSHNIHPTILIRETMVLFQANAPVWFKTAIANTLTKIIRSPKGVRNIASAMLSGIEDDTTKTWQILDVLTKLITSCRKFPDFETNICNQVLNLLIEARDLLVFERLVVSCTKCLYSEDKALCDAVFVKRITTPLLYFANKEHQFRDEEVTDDIKQTVRLLYGCFIDGLPTNLLRPYINVLFHLYHLTVKSALESTRKELREILIKFLQACTRPEMHELLDNFIFGFTLNGILQFRNDVVIEIDQKIIVKNSPHVIIYTTADVMDTVLNLLDLEQKIVLFGFLLNCVTDKGKYFPTLRNSTELLGNEDHVTGTVLERLLTIHRILSQLAENKELQQFLRNKPDDIINYINNVLAQESDEQLIFLVLMILDNLIANSSAGAFPKYKILEHSLSTLAESNNQELKTLCHKIKRAINSETHSAEATDEKTNFEKALEDVCDPLLPVRGHGLLTLSKLIEKKDKQAVQRKQYLLNLFQLHLKDDDSFIYLNAVQGLAALADTFTDTVLETLCEEYSDFTKKGEKAQEIRMKLGEVLVRVTKILGEMAPKYKAVLLNTFLSGTKDDDHLIRASSLSNLGEVCRVLNYKLGTIVTEVLVCVHAIVATDKAVEARRAAVTVIRQLFVGLQSEMISFLKEEILPIYRTLKEIYYHDKDDVVRLQAQLALEELNENMKSFVFPNARLNSEKKVIMLN</sequence>
<dbReference type="GO" id="GO:0009306">
    <property type="term" value="P:protein secretion"/>
    <property type="evidence" value="ECO:0000318"/>
    <property type="project" value="GO_Central"/>
</dbReference>
<dbReference type="AlphaFoldDB" id="D6WL57"/>
<dbReference type="SUPFAM" id="SSF48371">
    <property type="entry name" value="ARM repeat"/>
    <property type="match status" value="1"/>
</dbReference>
<dbReference type="STRING" id="7070.D6WL57"/>
<dbReference type="FunCoup" id="D6WL57">
    <property type="interactions" value="38"/>
</dbReference>
<comment type="similarity">
    <text evidence="1">Belongs to the Tango6 family.</text>
</comment>
<gene>
    <name evidence="5" type="primary">AUGUSTUS-3.0.2_14300</name>
    <name evidence="5" type="ORF">TcasGA2_TC014300</name>
</gene>
<dbReference type="Gene3D" id="1.25.10.10">
    <property type="entry name" value="Leucine-rich Repeat Variant"/>
    <property type="match status" value="1"/>
</dbReference>
<dbReference type="OrthoDB" id="39591at2759"/>
<dbReference type="eggNOG" id="KOG4653">
    <property type="taxonomic scope" value="Eukaryota"/>
</dbReference>
<dbReference type="PhylomeDB" id="D6WL57"/>
<keyword evidence="6" id="KW-1185">Reference proteome</keyword>
<dbReference type="KEGG" id="tca:100142568"/>
<evidence type="ECO:0000259" key="2">
    <source>
        <dbReference type="Pfam" id="PF10304"/>
    </source>
</evidence>
<evidence type="ECO:0000313" key="5">
    <source>
        <dbReference type="EMBL" id="EFA04066.1"/>
    </source>
</evidence>
<dbReference type="Pfam" id="PF10363">
    <property type="entry name" value="RTP1_C1"/>
    <property type="match status" value="1"/>
</dbReference>
<evidence type="ECO:0000256" key="1">
    <source>
        <dbReference type="ARBA" id="ARBA00005724"/>
    </source>
</evidence>
<dbReference type="OMA" id="ASETIMC"/>
<dbReference type="InterPro" id="IPR011989">
    <property type="entry name" value="ARM-like"/>
</dbReference>
<dbReference type="InterPro" id="IPR039600">
    <property type="entry name" value="TANGO6/Rtp1"/>
</dbReference>
<feature type="domain" description="RNA polymerase II assembly factor Rtp1 C-terminal" evidence="3">
    <location>
        <begin position="641"/>
        <end position="754"/>
    </location>
</feature>
<evidence type="ECO:0000259" key="4">
    <source>
        <dbReference type="Pfam" id="PF23565"/>
    </source>
</evidence>
<evidence type="ECO:0000259" key="3">
    <source>
        <dbReference type="Pfam" id="PF10363"/>
    </source>
</evidence>
<accession>D6WL57</accession>
<evidence type="ECO:0000313" key="6">
    <source>
        <dbReference type="Proteomes" id="UP000007266"/>
    </source>
</evidence>
<dbReference type="Pfam" id="PF23565">
    <property type="entry name" value="ARM_TANGO6"/>
    <property type="match status" value="1"/>
</dbReference>
<dbReference type="EMBL" id="KQ971343">
    <property type="protein sequence ID" value="EFA04066.1"/>
    <property type="molecule type" value="Genomic_DNA"/>
</dbReference>
<dbReference type="HOGENOM" id="CLU_006971_0_0_1"/>
<dbReference type="InterPro" id="IPR057407">
    <property type="entry name" value="HEAT_TANGO6"/>
</dbReference>
<proteinExistence type="inferred from homology"/>
<organism evidence="5 6">
    <name type="scientific">Tribolium castaneum</name>
    <name type="common">Red flour beetle</name>
    <dbReference type="NCBI Taxonomy" id="7070"/>
    <lineage>
        <taxon>Eukaryota</taxon>
        <taxon>Metazoa</taxon>
        <taxon>Ecdysozoa</taxon>
        <taxon>Arthropoda</taxon>
        <taxon>Hexapoda</taxon>
        <taxon>Insecta</taxon>
        <taxon>Pterygota</taxon>
        <taxon>Neoptera</taxon>
        <taxon>Endopterygota</taxon>
        <taxon>Coleoptera</taxon>
        <taxon>Polyphaga</taxon>
        <taxon>Cucujiformia</taxon>
        <taxon>Tenebrionidae</taxon>
        <taxon>Tenebrionidae incertae sedis</taxon>
        <taxon>Tribolium</taxon>
    </lineage>
</organism>